<dbReference type="InterPro" id="IPR036388">
    <property type="entry name" value="WH-like_DNA-bd_sf"/>
</dbReference>
<dbReference type="OrthoDB" id="9768354at2"/>
<dbReference type="InterPro" id="IPR038461">
    <property type="entry name" value="Schlafen_AlbA_2_dom_sf"/>
</dbReference>
<dbReference type="PANTHER" id="PTHR30595">
    <property type="entry name" value="GLPR-RELATED TRANSCRIPTIONAL REPRESSOR"/>
    <property type="match status" value="1"/>
</dbReference>
<dbReference type="GO" id="GO:0006355">
    <property type="term" value="P:regulation of DNA-templated transcription"/>
    <property type="evidence" value="ECO:0007669"/>
    <property type="project" value="UniProtKB-ARBA"/>
</dbReference>
<dbReference type="SUPFAM" id="SSF46785">
    <property type="entry name" value="Winged helix' DNA-binding domain"/>
    <property type="match status" value="1"/>
</dbReference>
<protein>
    <submittedName>
        <fullName evidence="2">Winged helix-turn-helix transcriptional regulator</fullName>
    </submittedName>
</protein>
<dbReference type="EMBL" id="WEHX01000031">
    <property type="protein sequence ID" value="KAB7660435.1"/>
    <property type="molecule type" value="Genomic_DNA"/>
</dbReference>
<comment type="caution">
    <text evidence="2">The sequence shown here is derived from an EMBL/GenBank/DDBJ whole genome shotgun (WGS) entry which is preliminary data.</text>
</comment>
<gene>
    <name evidence="2" type="ORF">GBM95_06075</name>
</gene>
<proteinExistence type="predicted"/>
<name>A0A6I1ENR2_9BURK</name>
<sequence>MKNMDKRMQFLPEELQNAIPRMRLIGADTQRYEVKTARKALPESIPETISAFANRDGGTIILGLEEKNNFSTVSDFDADRIHDALLRIGSDFTPPCRLEIERYPFEDGEIVVAVVEPAPLDQRPCFITRKGLRYGAYIRTGDGDKRLTDYEIDRLWEFHQHPAFDRQPVCEASMSDLDASILDAIVERNREITPRVFGKMDRNEILLRLGAIAPDSSGKFVPTLAGLLVAGTYPQQFFPRLNITFTVYPGVTKAQVDGIRYIDTQPVNGSIPEMMMSSLELLRKHMNKGALIQGALRRDVTDYPILACREAIINALQHRDYSPDGLGSQVQINLFADRLEILNPGGLYGAASFNSLPRGISATRNTRLSQLLEYTPYVEEDGTSGYVIENRGTGLQQIEQELKDALMPQADLKDYVSAFQITFFKRRLSEDERQEKSWINFEAALLAELKKRGSMSVAAIMESSGFTRNTVSARLRSLRERGVIEGIEKAKSPKQRYRLTGKDPN</sequence>
<evidence type="ECO:0000313" key="3">
    <source>
        <dbReference type="Proteomes" id="UP000430564"/>
    </source>
</evidence>
<dbReference type="Gene3D" id="3.30.565.60">
    <property type="match status" value="1"/>
</dbReference>
<dbReference type="InterPro" id="IPR038475">
    <property type="entry name" value="RecG_C_sf"/>
</dbReference>
<dbReference type="Pfam" id="PF04326">
    <property type="entry name" value="SLFN_AlbA_2"/>
    <property type="match status" value="1"/>
</dbReference>
<accession>A0A6I1ENR2</accession>
<feature type="domain" description="Schlafen AlbA-2" evidence="1">
    <location>
        <begin position="30"/>
        <end position="147"/>
    </location>
</feature>
<evidence type="ECO:0000313" key="2">
    <source>
        <dbReference type="EMBL" id="KAB7660435.1"/>
    </source>
</evidence>
<dbReference type="Pfam" id="PF13749">
    <property type="entry name" value="HATPase_c_4"/>
    <property type="match status" value="1"/>
</dbReference>
<dbReference type="InterPro" id="IPR007421">
    <property type="entry name" value="Schlafen_AlbA_2_dom"/>
</dbReference>
<reference evidence="2 3" key="1">
    <citation type="submission" date="2019-10" db="EMBL/GenBank/DDBJ databases">
        <title>Genome diversity of Sutterella seckii.</title>
        <authorList>
            <person name="Chaplin A.V."/>
            <person name="Sokolova S.R."/>
            <person name="Mosin K.A."/>
            <person name="Ivanova E.L."/>
            <person name="Kochetkova T.O."/>
            <person name="Goltsov A.Y."/>
            <person name="Trofimov D.Y."/>
            <person name="Efimov B.A."/>
        </authorList>
    </citation>
    <scope>NUCLEOTIDE SEQUENCE [LARGE SCALE GENOMIC DNA]</scope>
    <source>
        <strain evidence="2 3">ASD393</strain>
    </source>
</reference>
<dbReference type="InterPro" id="IPR011991">
    <property type="entry name" value="ArsR-like_HTH"/>
</dbReference>
<evidence type="ECO:0000259" key="1">
    <source>
        <dbReference type="Pfam" id="PF04326"/>
    </source>
</evidence>
<dbReference type="Pfam" id="PF13412">
    <property type="entry name" value="HTH_24"/>
    <property type="match status" value="1"/>
</dbReference>
<dbReference type="PANTHER" id="PTHR30595:SF6">
    <property type="entry name" value="SCHLAFEN ALBA-2 DOMAIN-CONTAINING PROTEIN"/>
    <property type="match status" value="1"/>
</dbReference>
<dbReference type="InterPro" id="IPR036390">
    <property type="entry name" value="WH_DNA-bd_sf"/>
</dbReference>
<dbReference type="Gene3D" id="1.10.10.10">
    <property type="entry name" value="Winged helix-like DNA-binding domain superfamily/Winged helix DNA-binding domain"/>
    <property type="match status" value="1"/>
</dbReference>
<organism evidence="2 3">
    <name type="scientific">Sutterella seckii</name>
    <dbReference type="NCBI Taxonomy" id="1944635"/>
    <lineage>
        <taxon>Bacteria</taxon>
        <taxon>Pseudomonadati</taxon>
        <taxon>Pseudomonadota</taxon>
        <taxon>Betaproteobacteria</taxon>
        <taxon>Burkholderiales</taxon>
        <taxon>Sutterellaceae</taxon>
        <taxon>Sutterella</taxon>
    </lineage>
</organism>
<dbReference type="CDD" id="cd00090">
    <property type="entry name" value="HTH_ARSR"/>
    <property type="match status" value="1"/>
</dbReference>
<dbReference type="Proteomes" id="UP000430564">
    <property type="component" value="Unassembled WGS sequence"/>
</dbReference>
<dbReference type="AlphaFoldDB" id="A0A6I1ENR2"/>
<dbReference type="Gene3D" id="3.30.950.30">
    <property type="entry name" value="Schlafen, AAA domain"/>
    <property type="match status" value="1"/>
</dbReference>